<dbReference type="PANTHER" id="PTHR36842:SF1">
    <property type="entry name" value="PROTEIN TOLB"/>
    <property type="match status" value="1"/>
</dbReference>
<evidence type="ECO:0000313" key="3">
    <source>
        <dbReference type="Proteomes" id="UP000286701"/>
    </source>
</evidence>
<dbReference type="AlphaFoldDB" id="A0A3S3YV23"/>
<reference evidence="2 3" key="1">
    <citation type="submission" date="2019-01" db="EMBL/GenBank/DDBJ databases">
        <title>Mucilaginibacter antarcticum sp. nov., isolated from antarctic soil.</title>
        <authorList>
            <person name="Yan Y.-Q."/>
            <person name="Du Z.-J."/>
        </authorList>
    </citation>
    <scope>NUCLEOTIDE SEQUENCE [LARGE SCALE GENOMIC DNA]</scope>
    <source>
        <strain evidence="2 3">F01003</strain>
    </source>
</reference>
<dbReference type="Gene3D" id="2.120.10.30">
    <property type="entry name" value="TolB, C-terminal domain"/>
    <property type="match status" value="1"/>
</dbReference>
<name>A0A3S3YV23_9SPHI</name>
<gene>
    <name evidence="2" type="ORF">EPL05_12585</name>
</gene>
<evidence type="ECO:0000256" key="1">
    <source>
        <dbReference type="SAM" id="SignalP"/>
    </source>
</evidence>
<protein>
    <submittedName>
        <fullName evidence="2">Uncharacterized protein</fullName>
    </submittedName>
</protein>
<dbReference type="Proteomes" id="UP000286701">
    <property type="component" value="Unassembled WGS sequence"/>
</dbReference>
<dbReference type="OrthoDB" id="9799878at2"/>
<keyword evidence="3" id="KW-1185">Reference proteome</keyword>
<keyword evidence="1" id="KW-0732">Signal</keyword>
<dbReference type="SUPFAM" id="SSF69304">
    <property type="entry name" value="Tricorn protease N-terminal domain"/>
    <property type="match status" value="1"/>
</dbReference>
<sequence length="941" mass="105910">MINRFCQTLLLLLTTATLTKAQQFGGNPPSIKWKQVNTPASKVIFPEGMDSAAMRVANIIQYINPQIKHTIGFKQKQVSIVLQNQTTISNAYVGLAPFRSEFYLTPSQNSFEIGSLYWPGQLAIHEFRHVQQYNNFNVGLSHALRVVFGEGGQALGNDLSIPNWFFEGDAVYNETLVSHQGRGRLPYFYNGFRALWATYKSYSWMKLRNGSYVDYIPDHYPLGYMMVAYGREKYGNDFWEKVTHDAAAFKTGFYPFQNAIKKYSGLNYKIFRENAFAHFKKQFANDNMIDDQPPAHFVAHEEYPAYVNDSTLIYLKTTYNHIPKFVIRSKGKERAVAVQDINTDNYFTYHDGKVVYAAYRPDVRWGYRNYNELVVLDIKTGKERRITRKTKYFSPAFSNDSKTIVAVDVEPSGNSALHLLDALTGKLLIAIPNPDKLFYTYPKFYADDKIIAAVRNGKGEMALASVDTKTGAANYFTPFSFEPIGFIAVGGGRIIFSKTTGAYDKLFVLSLKTGKVFLKDTSEENMSPEIGAYQPAVTNSKMAWVGFTPYGYYIREGTLSENDLNETQLYEAEPMSNMGITKLGQDSAANLLSSVPNTPLPITNYSKAHGLFNFHSIFPNLNDPNYSLELAGENVLNTFQSRLSFNYNRDEGYKRIGYTGIYGALFPYISAGANYTFDRKGFSKGNSVYFNETDLHAGLEVPLNFTACKTATFLSAGSDVYYSQRRFQEAFRSQFADRHYTYLNNYISFSNEIQQAKQQINPRLAQSISLNYKTAIAGLSATQFLGTGSFYFPGLSVNHSLVISGAYQQKGANNSIGFSNDFPFSKGYTAESLDKMQKFGASYHFPIAYPDAGFGNLAYLLLVRGYLFYDQTHATDGSFLLNGRPFKADFRSAGAALFFDGKLFNQGSVSFGIRYSYLLDDDLFGGNGKNRIELVLPVSIF</sequence>
<dbReference type="EMBL" id="SBIW01000006">
    <property type="protein sequence ID" value="RWY50905.1"/>
    <property type="molecule type" value="Genomic_DNA"/>
</dbReference>
<feature type="signal peptide" evidence="1">
    <location>
        <begin position="1"/>
        <end position="21"/>
    </location>
</feature>
<dbReference type="RefSeq" id="WP_128534324.1">
    <property type="nucleotide sequence ID" value="NZ_SBIW01000006.1"/>
</dbReference>
<evidence type="ECO:0000313" key="2">
    <source>
        <dbReference type="EMBL" id="RWY50905.1"/>
    </source>
</evidence>
<proteinExistence type="predicted"/>
<accession>A0A3S3YV23</accession>
<comment type="caution">
    <text evidence="2">The sequence shown here is derived from an EMBL/GenBank/DDBJ whole genome shotgun (WGS) entry which is preliminary data.</text>
</comment>
<dbReference type="InterPro" id="IPR011042">
    <property type="entry name" value="6-blade_b-propeller_TolB-like"/>
</dbReference>
<feature type="chain" id="PRO_5018529868" evidence="1">
    <location>
        <begin position="22"/>
        <end position="941"/>
    </location>
</feature>
<organism evidence="2 3">
    <name type="scientific">Mucilaginibacter gilvus</name>
    <dbReference type="NCBI Taxonomy" id="2305909"/>
    <lineage>
        <taxon>Bacteria</taxon>
        <taxon>Pseudomonadati</taxon>
        <taxon>Bacteroidota</taxon>
        <taxon>Sphingobacteriia</taxon>
        <taxon>Sphingobacteriales</taxon>
        <taxon>Sphingobacteriaceae</taxon>
        <taxon>Mucilaginibacter</taxon>
    </lineage>
</organism>
<dbReference type="PANTHER" id="PTHR36842">
    <property type="entry name" value="PROTEIN TOLB HOMOLOG"/>
    <property type="match status" value="1"/>
</dbReference>